<sequence>MFGDISSITIFFLILAAFSAGLVDAIAGGGGLIQLPALLIGLPQASTVEVLGTNKATSIFGTSASALMYRRSVKTDAKFLASMAVPAFLGALLGALSASKIPTQSMRPIVFVLLVAVAIYTWRKPDLGSIEKLRHDTKRRFSISVLSGTVIGFYDGIFGPGTGSFLMLTLIYLGFAFLSASAIAKVVNVSTNLGAILIFGFNGAIIWQVALVLATANVVGGLIGARLAIRGGSNLIRKVFLFVTLALIIKVGIDTFTNW</sequence>
<evidence type="ECO:0000256" key="3">
    <source>
        <dbReference type="ARBA" id="ARBA00022475"/>
    </source>
</evidence>
<comment type="subcellular location">
    <subcellularLocation>
        <location evidence="1">Cell membrane</location>
        <topology evidence="1">Multi-pass membrane protein</topology>
    </subcellularLocation>
</comment>
<dbReference type="InterPro" id="IPR002781">
    <property type="entry name" value="TM_pro_TauE-like"/>
</dbReference>
<evidence type="ECO:0000256" key="2">
    <source>
        <dbReference type="ARBA" id="ARBA00022448"/>
    </source>
</evidence>
<evidence type="ECO:0000313" key="8">
    <source>
        <dbReference type="EMBL" id="KGA19506.1"/>
    </source>
</evidence>
<keyword evidence="2" id="KW-0813">Transport</keyword>
<dbReference type="AlphaFoldDB" id="A0A094QYB0"/>
<feature type="transmembrane region" description="Helical" evidence="7">
    <location>
        <begin position="196"/>
        <end position="223"/>
    </location>
</feature>
<protein>
    <recommendedName>
        <fullName evidence="9">Permease</fullName>
    </recommendedName>
</protein>
<keyword evidence="4 7" id="KW-0812">Transmembrane</keyword>
<feature type="transmembrane region" description="Helical" evidence="7">
    <location>
        <begin position="235"/>
        <end position="253"/>
    </location>
</feature>
<dbReference type="PANTHER" id="PTHR30269:SF0">
    <property type="entry name" value="MEMBRANE TRANSPORTER PROTEIN YFCA-RELATED"/>
    <property type="match status" value="1"/>
</dbReference>
<proteinExistence type="predicted"/>
<feature type="transmembrane region" description="Helical" evidence="7">
    <location>
        <begin position="165"/>
        <end position="184"/>
    </location>
</feature>
<accession>A0A094QYB0</accession>
<comment type="caution">
    <text evidence="8">The sequence shown here is derived from an EMBL/GenBank/DDBJ whole genome shotgun (WGS) entry which is preliminary data.</text>
</comment>
<feature type="transmembrane region" description="Helical" evidence="7">
    <location>
        <begin position="141"/>
        <end position="158"/>
    </location>
</feature>
<keyword evidence="3" id="KW-1003">Cell membrane</keyword>
<evidence type="ECO:0000256" key="6">
    <source>
        <dbReference type="ARBA" id="ARBA00023136"/>
    </source>
</evidence>
<dbReference type="PANTHER" id="PTHR30269">
    <property type="entry name" value="TRANSMEMBRANE PROTEIN YFCA"/>
    <property type="match status" value="1"/>
</dbReference>
<reference evidence="8" key="1">
    <citation type="submission" date="2014-05" db="EMBL/GenBank/DDBJ databases">
        <title>Key roles for freshwater Actinobacteria revealed by deep metagenomic sequencing.</title>
        <authorList>
            <person name="Ghai R."/>
            <person name="Mizuno C.M."/>
            <person name="Picazo A."/>
            <person name="Camacho A."/>
            <person name="Rodriguez-Valera F."/>
        </authorList>
    </citation>
    <scope>NUCLEOTIDE SEQUENCE</scope>
</reference>
<evidence type="ECO:0000256" key="1">
    <source>
        <dbReference type="ARBA" id="ARBA00004651"/>
    </source>
</evidence>
<dbReference type="InterPro" id="IPR052017">
    <property type="entry name" value="TSUP"/>
</dbReference>
<feature type="transmembrane region" description="Helical" evidence="7">
    <location>
        <begin position="105"/>
        <end position="121"/>
    </location>
</feature>
<keyword evidence="6 7" id="KW-0472">Membrane</keyword>
<evidence type="ECO:0000256" key="5">
    <source>
        <dbReference type="ARBA" id="ARBA00022989"/>
    </source>
</evidence>
<name>A0A094QYB0_9ZZZZ</name>
<dbReference type="GO" id="GO:0005886">
    <property type="term" value="C:plasma membrane"/>
    <property type="evidence" value="ECO:0007669"/>
    <property type="project" value="UniProtKB-SubCell"/>
</dbReference>
<dbReference type="Pfam" id="PF01925">
    <property type="entry name" value="TauE"/>
    <property type="match status" value="1"/>
</dbReference>
<dbReference type="EMBL" id="JNSK01000011">
    <property type="protein sequence ID" value="KGA19506.1"/>
    <property type="molecule type" value="Genomic_DNA"/>
</dbReference>
<evidence type="ECO:0000256" key="7">
    <source>
        <dbReference type="SAM" id="Phobius"/>
    </source>
</evidence>
<evidence type="ECO:0008006" key="9">
    <source>
        <dbReference type="Google" id="ProtNLM"/>
    </source>
</evidence>
<evidence type="ECO:0000256" key="4">
    <source>
        <dbReference type="ARBA" id="ARBA00022692"/>
    </source>
</evidence>
<organism evidence="8">
    <name type="scientific">freshwater metagenome</name>
    <dbReference type="NCBI Taxonomy" id="449393"/>
    <lineage>
        <taxon>unclassified sequences</taxon>
        <taxon>metagenomes</taxon>
        <taxon>ecological metagenomes</taxon>
    </lineage>
</organism>
<keyword evidence="5 7" id="KW-1133">Transmembrane helix</keyword>
<feature type="transmembrane region" description="Helical" evidence="7">
    <location>
        <begin position="79"/>
        <end position="98"/>
    </location>
</feature>
<gene>
    <name evidence="8" type="ORF">GM50_5000</name>
</gene>